<keyword evidence="4 6" id="KW-1282">Carboxysome</keyword>
<evidence type="ECO:0000256" key="4">
    <source>
        <dbReference type="ARBA" id="ARBA00023669"/>
    </source>
</evidence>
<proteinExistence type="inferred from homology"/>
<evidence type="ECO:0000256" key="3">
    <source>
        <dbReference type="ARBA" id="ARBA00023587"/>
    </source>
</evidence>
<comment type="subcellular location">
    <subcellularLocation>
        <location evidence="3 6">Carboxysome</location>
    </subcellularLocation>
</comment>
<dbReference type="PROSITE" id="PS51930">
    <property type="entry name" value="BMC_2"/>
    <property type="match status" value="1"/>
</dbReference>
<dbReference type="PANTHER" id="PTHR33941:SF13">
    <property type="entry name" value="CARBOXYSOME SHELL PROTEIN CCMK4"/>
    <property type="match status" value="1"/>
</dbReference>
<gene>
    <name evidence="6" type="primary">ccmK</name>
    <name evidence="8" type="ORF">L3556_09195</name>
</gene>
<accession>A0ABT6EZR0</accession>
<dbReference type="RefSeq" id="WP_277866978.1">
    <property type="nucleotide sequence ID" value="NZ_JAKKUT010000002.1"/>
</dbReference>
<comment type="domain">
    <text evidence="6">The tight homohexamer forms a small pore which is positively charged.</text>
</comment>
<comment type="similarity">
    <text evidence="6">Belongs to the bacterial microcompartments protein family. CcmK subfamily.</text>
</comment>
<keyword evidence="2 6" id="KW-0120">Carbon dioxide fixation</keyword>
<dbReference type="InterPro" id="IPR046380">
    <property type="entry name" value="CcmK"/>
</dbReference>
<dbReference type="Gene3D" id="3.30.70.1710">
    <property type="match status" value="1"/>
</dbReference>
<comment type="function">
    <text evidence="6">One of the shell proteins of the carboxysome, a polyhedral inclusion where RuBisCO (ribulose bisphosphate carboxylase, rbcL-rbcS) is sequestered. Assembles into hexamers which make sheets that form the facets of the polyhedral carboxysome. The hexamer central pore probably regulates metabolite flux.</text>
</comment>
<dbReference type="HAMAP" id="MF_00854">
    <property type="entry name" value="CcmK"/>
    <property type="match status" value="1"/>
</dbReference>
<dbReference type="InterPro" id="IPR037233">
    <property type="entry name" value="CcmK-like_sf"/>
</dbReference>
<dbReference type="EMBL" id="JAKKUT010000002">
    <property type="protein sequence ID" value="MDG2991099.1"/>
    <property type="molecule type" value="Genomic_DNA"/>
</dbReference>
<dbReference type="InterPro" id="IPR044872">
    <property type="entry name" value="CcmK/CsoS1_BMC"/>
</dbReference>
<dbReference type="PANTHER" id="PTHR33941">
    <property type="entry name" value="PROPANEDIOL UTILIZATION PROTEIN PDUA"/>
    <property type="match status" value="1"/>
</dbReference>
<dbReference type="Proteomes" id="UP001154265">
    <property type="component" value="Unassembled WGS sequence"/>
</dbReference>
<dbReference type="InterPro" id="IPR050575">
    <property type="entry name" value="BMC_shell"/>
</dbReference>
<evidence type="ECO:0000256" key="5">
    <source>
        <dbReference type="ARBA" id="ARBA00024446"/>
    </source>
</evidence>
<evidence type="ECO:0000313" key="9">
    <source>
        <dbReference type="Proteomes" id="UP001154265"/>
    </source>
</evidence>
<keyword evidence="9" id="KW-1185">Reference proteome</keyword>
<dbReference type="CDD" id="cd07057">
    <property type="entry name" value="BMC_CcmK"/>
    <property type="match status" value="1"/>
</dbReference>
<sequence>MPIAVGMVEVLGHPPALSVADVMVKAARVTLVGYERVSGARLTIIVRGDVSEVQIAVAAGVDAAKRIPADNPKETTLYLSSTVIPRPDSNLEAIFETMCLQYGEGWERFFA</sequence>
<protein>
    <recommendedName>
        <fullName evidence="6">Carboxysome shell protein CcmK</fullName>
    </recommendedName>
    <alternativeName>
        <fullName evidence="6">Carbon dioxide-concentrating mechanism protein CcmK</fullName>
    </alternativeName>
</protein>
<evidence type="ECO:0000259" key="7">
    <source>
        <dbReference type="PROSITE" id="PS51930"/>
    </source>
</evidence>
<evidence type="ECO:0000313" key="8">
    <source>
        <dbReference type="EMBL" id="MDG2991099.1"/>
    </source>
</evidence>
<name>A0ABT6EZR0_9SYNE</name>
<keyword evidence="5" id="KW-1283">Bacterial microcompartment</keyword>
<comment type="subunit">
    <text evidence="6">Homohexamer. Interacts with CcmN and CcmO in the carboxysome.</text>
</comment>
<keyword evidence="1 6" id="KW-0602">Photosynthesis</keyword>
<evidence type="ECO:0000256" key="6">
    <source>
        <dbReference type="HAMAP-Rule" id="MF_00854"/>
    </source>
</evidence>
<dbReference type="SUPFAM" id="SSF143414">
    <property type="entry name" value="CcmK-like"/>
    <property type="match status" value="1"/>
</dbReference>
<dbReference type="InterPro" id="IPR000249">
    <property type="entry name" value="BMC_dom"/>
</dbReference>
<evidence type="ECO:0000256" key="2">
    <source>
        <dbReference type="ARBA" id="ARBA00023300"/>
    </source>
</evidence>
<dbReference type="Pfam" id="PF00936">
    <property type="entry name" value="BMC"/>
    <property type="match status" value="1"/>
</dbReference>
<reference evidence="8" key="1">
    <citation type="journal article" date="2022" name="Genome Biol. Evol.">
        <title>A New Gene Family Diagnostic for Intracellular Biomineralization of Amorphous Ca Carbonates by Cyanobacteria.</title>
        <authorList>
            <person name="Benzerara K."/>
            <person name="Duprat E."/>
            <person name="Bitard-Feildel T."/>
            <person name="Caumes G."/>
            <person name="Cassier-Chauvat C."/>
            <person name="Chauvat F."/>
            <person name="Dezi M."/>
            <person name="Diop S.I."/>
            <person name="Gaschignard G."/>
            <person name="Gorgen S."/>
            <person name="Gugger M."/>
            <person name="Lopez-Garcia P."/>
            <person name="Millet M."/>
            <person name="Skouri-Panet F."/>
            <person name="Moreira D."/>
            <person name="Callebaut I."/>
        </authorList>
    </citation>
    <scope>NUCLEOTIDE SEQUENCE</scope>
    <source>
        <strain evidence="8">G9</strain>
    </source>
</reference>
<comment type="caution">
    <text evidence="8">The sequence shown here is derived from an EMBL/GenBank/DDBJ whole genome shotgun (WGS) entry which is preliminary data.</text>
</comment>
<organism evidence="8 9">
    <name type="scientific">Candidatus Synechococcus calcipolaris G9</name>
    <dbReference type="NCBI Taxonomy" id="1497997"/>
    <lineage>
        <taxon>Bacteria</taxon>
        <taxon>Bacillati</taxon>
        <taxon>Cyanobacteriota</taxon>
        <taxon>Cyanophyceae</taxon>
        <taxon>Synechococcales</taxon>
        <taxon>Synechococcaceae</taxon>
        <taxon>Synechococcus</taxon>
    </lineage>
</organism>
<evidence type="ECO:0000256" key="1">
    <source>
        <dbReference type="ARBA" id="ARBA00022531"/>
    </source>
</evidence>
<reference evidence="8" key="2">
    <citation type="submission" date="2022-01" db="EMBL/GenBank/DDBJ databases">
        <authorList>
            <person name="Zivanovic Y."/>
            <person name="Moreira D."/>
            <person name="Lopez-Garcia P."/>
        </authorList>
    </citation>
    <scope>NUCLEOTIDE SEQUENCE</scope>
    <source>
        <strain evidence="8">G9</strain>
    </source>
</reference>
<dbReference type="SMART" id="SM00877">
    <property type="entry name" value="BMC"/>
    <property type="match status" value="1"/>
</dbReference>
<feature type="domain" description="BMC" evidence="7">
    <location>
        <begin position="4"/>
        <end position="96"/>
    </location>
</feature>